<dbReference type="HOGENOM" id="CLU_132807_2_0_1"/>
<keyword evidence="2" id="KW-1185">Reference proteome</keyword>
<organism evidence="1 2">
    <name type="scientific">Scleroderma citrinum Foug A</name>
    <dbReference type="NCBI Taxonomy" id="1036808"/>
    <lineage>
        <taxon>Eukaryota</taxon>
        <taxon>Fungi</taxon>
        <taxon>Dikarya</taxon>
        <taxon>Basidiomycota</taxon>
        <taxon>Agaricomycotina</taxon>
        <taxon>Agaricomycetes</taxon>
        <taxon>Agaricomycetidae</taxon>
        <taxon>Boletales</taxon>
        <taxon>Sclerodermatineae</taxon>
        <taxon>Sclerodermataceae</taxon>
        <taxon>Scleroderma</taxon>
    </lineage>
</organism>
<dbReference type="OrthoDB" id="3211671at2759"/>
<dbReference type="EMBL" id="KN822046">
    <property type="protein sequence ID" value="KIM61931.1"/>
    <property type="molecule type" value="Genomic_DNA"/>
</dbReference>
<accession>A0A0C3E1G2</accession>
<reference evidence="1 2" key="1">
    <citation type="submission" date="2014-04" db="EMBL/GenBank/DDBJ databases">
        <authorList>
            <consortium name="DOE Joint Genome Institute"/>
            <person name="Kuo A."/>
            <person name="Kohler A."/>
            <person name="Nagy L.G."/>
            <person name="Floudas D."/>
            <person name="Copeland A."/>
            <person name="Barry K.W."/>
            <person name="Cichocki N."/>
            <person name="Veneault-Fourrey C."/>
            <person name="LaButti K."/>
            <person name="Lindquist E.A."/>
            <person name="Lipzen A."/>
            <person name="Lundell T."/>
            <person name="Morin E."/>
            <person name="Murat C."/>
            <person name="Sun H."/>
            <person name="Tunlid A."/>
            <person name="Henrissat B."/>
            <person name="Grigoriev I.V."/>
            <person name="Hibbett D.S."/>
            <person name="Martin F."/>
            <person name="Nordberg H.P."/>
            <person name="Cantor M.N."/>
            <person name="Hua S.X."/>
        </authorList>
    </citation>
    <scope>NUCLEOTIDE SEQUENCE [LARGE SCALE GENOMIC DNA]</scope>
    <source>
        <strain evidence="1 2">Foug A</strain>
    </source>
</reference>
<dbReference type="AlphaFoldDB" id="A0A0C3E1G2"/>
<evidence type="ECO:0008006" key="3">
    <source>
        <dbReference type="Google" id="ProtNLM"/>
    </source>
</evidence>
<dbReference type="Proteomes" id="UP000053989">
    <property type="component" value="Unassembled WGS sequence"/>
</dbReference>
<evidence type="ECO:0000313" key="1">
    <source>
        <dbReference type="EMBL" id="KIM61931.1"/>
    </source>
</evidence>
<evidence type="ECO:0000313" key="2">
    <source>
        <dbReference type="Proteomes" id="UP000053989"/>
    </source>
</evidence>
<name>A0A0C3E1G2_9AGAM</name>
<proteinExistence type="predicted"/>
<dbReference type="STRING" id="1036808.A0A0C3E1G2"/>
<feature type="non-terminal residue" evidence="1">
    <location>
        <position position="1"/>
    </location>
</feature>
<sequence length="81" mass="9199">VPSFLRQRGIQDVSHSSLLCIHIPNDDRLFPGRLDEQIPELGGATREWIVDKTLSHQGSHADAKFEVLWTSGDKTWLPYSE</sequence>
<reference evidence="2" key="2">
    <citation type="submission" date="2015-01" db="EMBL/GenBank/DDBJ databases">
        <title>Evolutionary Origins and Diversification of the Mycorrhizal Mutualists.</title>
        <authorList>
            <consortium name="DOE Joint Genome Institute"/>
            <consortium name="Mycorrhizal Genomics Consortium"/>
            <person name="Kohler A."/>
            <person name="Kuo A."/>
            <person name="Nagy L.G."/>
            <person name="Floudas D."/>
            <person name="Copeland A."/>
            <person name="Barry K.W."/>
            <person name="Cichocki N."/>
            <person name="Veneault-Fourrey C."/>
            <person name="LaButti K."/>
            <person name="Lindquist E.A."/>
            <person name="Lipzen A."/>
            <person name="Lundell T."/>
            <person name="Morin E."/>
            <person name="Murat C."/>
            <person name="Riley R."/>
            <person name="Ohm R."/>
            <person name="Sun H."/>
            <person name="Tunlid A."/>
            <person name="Henrissat B."/>
            <person name="Grigoriev I.V."/>
            <person name="Hibbett D.S."/>
            <person name="Martin F."/>
        </authorList>
    </citation>
    <scope>NUCLEOTIDE SEQUENCE [LARGE SCALE GENOMIC DNA]</scope>
    <source>
        <strain evidence="2">Foug A</strain>
    </source>
</reference>
<protein>
    <recommendedName>
        <fullName evidence="3">Chromo domain-containing protein</fullName>
    </recommendedName>
</protein>
<feature type="non-terminal residue" evidence="1">
    <location>
        <position position="81"/>
    </location>
</feature>
<dbReference type="InParanoid" id="A0A0C3E1G2"/>
<gene>
    <name evidence="1" type="ORF">SCLCIDRAFT_79239</name>
</gene>